<dbReference type="Proteomes" id="UP000298030">
    <property type="component" value="Unassembled WGS sequence"/>
</dbReference>
<dbReference type="EMBL" id="QPFP01000156">
    <property type="protein sequence ID" value="TEB20088.1"/>
    <property type="molecule type" value="Genomic_DNA"/>
</dbReference>
<accession>A0A4Y7SG31</accession>
<dbReference type="Pfam" id="PF20151">
    <property type="entry name" value="DUF6533"/>
    <property type="match status" value="1"/>
</dbReference>
<evidence type="ECO:0000313" key="4">
    <source>
        <dbReference type="Proteomes" id="UP000298030"/>
    </source>
</evidence>
<feature type="transmembrane region" description="Helical" evidence="1">
    <location>
        <begin position="171"/>
        <end position="193"/>
    </location>
</feature>
<feature type="domain" description="DUF6533" evidence="2">
    <location>
        <begin position="24"/>
        <end position="69"/>
    </location>
</feature>
<comment type="caution">
    <text evidence="3">The sequence shown here is derived from an EMBL/GenBank/DDBJ whole genome shotgun (WGS) entry which is preliminary data.</text>
</comment>
<feature type="transmembrane region" description="Helical" evidence="1">
    <location>
        <begin position="205"/>
        <end position="226"/>
    </location>
</feature>
<feature type="transmembrane region" description="Helical" evidence="1">
    <location>
        <begin position="116"/>
        <end position="140"/>
    </location>
</feature>
<evidence type="ECO:0000259" key="2">
    <source>
        <dbReference type="Pfam" id="PF20151"/>
    </source>
</evidence>
<dbReference type="InterPro" id="IPR045340">
    <property type="entry name" value="DUF6533"/>
</dbReference>
<organism evidence="3 4">
    <name type="scientific">Coprinellus micaceus</name>
    <name type="common">Glistening ink-cap mushroom</name>
    <name type="synonym">Coprinus micaceus</name>
    <dbReference type="NCBI Taxonomy" id="71717"/>
    <lineage>
        <taxon>Eukaryota</taxon>
        <taxon>Fungi</taxon>
        <taxon>Dikarya</taxon>
        <taxon>Basidiomycota</taxon>
        <taxon>Agaricomycotina</taxon>
        <taxon>Agaricomycetes</taxon>
        <taxon>Agaricomycetidae</taxon>
        <taxon>Agaricales</taxon>
        <taxon>Agaricineae</taxon>
        <taxon>Psathyrellaceae</taxon>
        <taxon>Coprinellus</taxon>
    </lineage>
</organism>
<keyword evidence="1" id="KW-1133">Transmembrane helix</keyword>
<keyword evidence="4" id="KW-1185">Reference proteome</keyword>
<dbReference type="AlphaFoldDB" id="A0A4Y7SG31"/>
<sequence length="269" mass="30892">MDPEFVEYVQAMIPVYQDVRTINYIQLGISTALFYHYATTFHEEVSQVWPQKPWKIGKVLFMTTRYSAMAAMAMEINVNWPTFGVTSVSACETLLRTTNTTIWLCLYALLGGKPKYMLLLVLLFLGFMVPIYVLQAITLYSQHAYPPDELDMALGYPCSYTPPVHLQLRQISAYISFSKTVVTMAVGLVTILVRYKKQTHSLIRVIRQEGGMYFMSALILRFLSGLRHTTSVNLNDRYYIIDGLAWLCVNVFADRLLLLLRKNRHYPVG</sequence>
<name>A0A4Y7SG31_COPMI</name>
<evidence type="ECO:0000313" key="3">
    <source>
        <dbReference type="EMBL" id="TEB20088.1"/>
    </source>
</evidence>
<feature type="transmembrane region" description="Helical" evidence="1">
    <location>
        <begin position="238"/>
        <end position="260"/>
    </location>
</feature>
<gene>
    <name evidence="3" type="ORF">FA13DRAFT_275687</name>
</gene>
<protein>
    <recommendedName>
        <fullName evidence="2">DUF6533 domain-containing protein</fullName>
    </recommendedName>
</protein>
<keyword evidence="1" id="KW-0812">Transmembrane</keyword>
<proteinExistence type="predicted"/>
<keyword evidence="1" id="KW-0472">Membrane</keyword>
<reference evidence="3 4" key="1">
    <citation type="journal article" date="2019" name="Nat. Ecol. Evol.">
        <title>Megaphylogeny resolves global patterns of mushroom evolution.</title>
        <authorList>
            <person name="Varga T."/>
            <person name="Krizsan K."/>
            <person name="Foldi C."/>
            <person name="Dima B."/>
            <person name="Sanchez-Garcia M."/>
            <person name="Sanchez-Ramirez S."/>
            <person name="Szollosi G.J."/>
            <person name="Szarkandi J.G."/>
            <person name="Papp V."/>
            <person name="Albert L."/>
            <person name="Andreopoulos W."/>
            <person name="Angelini C."/>
            <person name="Antonin V."/>
            <person name="Barry K.W."/>
            <person name="Bougher N.L."/>
            <person name="Buchanan P."/>
            <person name="Buyck B."/>
            <person name="Bense V."/>
            <person name="Catcheside P."/>
            <person name="Chovatia M."/>
            <person name="Cooper J."/>
            <person name="Damon W."/>
            <person name="Desjardin D."/>
            <person name="Finy P."/>
            <person name="Geml J."/>
            <person name="Haridas S."/>
            <person name="Hughes K."/>
            <person name="Justo A."/>
            <person name="Karasinski D."/>
            <person name="Kautmanova I."/>
            <person name="Kiss B."/>
            <person name="Kocsube S."/>
            <person name="Kotiranta H."/>
            <person name="LaButti K.M."/>
            <person name="Lechner B.E."/>
            <person name="Liimatainen K."/>
            <person name="Lipzen A."/>
            <person name="Lukacs Z."/>
            <person name="Mihaltcheva S."/>
            <person name="Morgado L.N."/>
            <person name="Niskanen T."/>
            <person name="Noordeloos M.E."/>
            <person name="Ohm R.A."/>
            <person name="Ortiz-Santana B."/>
            <person name="Ovrebo C."/>
            <person name="Racz N."/>
            <person name="Riley R."/>
            <person name="Savchenko A."/>
            <person name="Shiryaev A."/>
            <person name="Soop K."/>
            <person name="Spirin V."/>
            <person name="Szebenyi C."/>
            <person name="Tomsovsky M."/>
            <person name="Tulloss R.E."/>
            <person name="Uehling J."/>
            <person name="Grigoriev I.V."/>
            <person name="Vagvolgyi C."/>
            <person name="Papp T."/>
            <person name="Martin F.M."/>
            <person name="Miettinen O."/>
            <person name="Hibbett D.S."/>
            <person name="Nagy L.G."/>
        </authorList>
    </citation>
    <scope>NUCLEOTIDE SEQUENCE [LARGE SCALE GENOMIC DNA]</scope>
    <source>
        <strain evidence="3 4">FP101781</strain>
    </source>
</reference>
<evidence type="ECO:0000256" key="1">
    <source>
        <dbReference type="SAM" id="Phobius"/>
    </source>
</evidence>